<dbReference type="Gene3D" id="2.40.30.170">
    <property type="match status" value="1"/>
</dbReference>
<proteinExistence type="inferred from homology"/>
<evidence type="ECO:0000313" key="6">
    <source>
        <dbReference type="Proteomes" id="UP000267187"/>
    </source>
</evidence>
<dbReference type="RefSeq" id="WP_170150808.1">
    <property type="nucleotide sequence ID" value="NZ_REFJ01000003.1"/>
</dbReference>
<comment type="similarity">
    <text evidence="1">Belongs to the membrane fusion protein (MFP) (TC 8.A.1) family.</text>
</comment>
<reference evidence="5 6" key="1">
    <citation type="submission" date="2018-10" db="EMBL/GenBank/DDBJ databases">
        <title>Genomic Encyclopedia of Type Strains, Phase IV (KMG-IV): sequencing the most valuable type-strain genomes for metagenomic binning, comparative biology and taxonomic classification.</title>
        <authorList>
            <person name="Goeker M."/>
        </authorList>
    </citation>
    <scope>NUCLEOTIDE SEQUENCE [LARGE SCALE GENOMIC DNA]</scope>
    <source>
        <strain evidence="5 6">DSM 25080</strain>
    </source>
</reference>
<accession>A0A3M0A5Y1</accession>
<dbReference type="InterPro" id="IPR058625">
    <property type="entry name" value="MdtA-like_BSH"/>
</dbReference>
<protein>
    <submittedName>
        <fullName evidence="5">HlyD family secretion protein</fullName>
    </submittedName>
</protein>
<evidence type="ECO:0000259" key="4">
    <source>
        <dbReference type="Pfam" id="PF25989"/>
    </source>
</evidence>
<sequence>MKNWLIIVAIVAAVVSLAYFKKSDTGTSKEVEFTSVTRGSVDTSVIASGALVFRNEVKLTSEVIGKVIELNVEEGDAVAEGDILLRLDPEQFQAEVDQQNANVRLQEIAIERQQNEINNLQSRWSRQKSLYDAGLIDVEGFEAIDHALVLAQLDLASREQALSQAKALRDKANEYLRKTIIRAPITGVVTALDIKVGETVISGTTNIVGSSMMTIANQDDILTEVYVDEADIAALAVGQRADVFAVAFPDLAIEGVVESIGNTARSYPGRNGLRFKVKIRLEDNGERSLFSGMSCRAEIYQTAATNAFIVPVEAVVTDLEGEDESHYVWVVENGLAKKQTVELGASSDETQVIRSGLSEGQQIVSGPFRVLLTLKENDPVSADVSE</sequence>
<evidence type="ECO:0000256" key="1">
    <source>
        <dbReference type="ARBA" id="ARBA00009477"/>
    </source>
</evidence>
<evidence type="ECO:0000256" key="2">
    <source>
        <dbReference type="SAM" id="Coils"/>
    </source>
</evidence>
<dbReference type="InterPro" id="IPR058637">
    <property type="entry name" value="YknX-like_C"/>
</dbReference>
<dbReference type="AlphaFoldDB" id="A0A3M0A5Y1"/>
<dbReference type="NCBIfam" id="TIGR01730">
    <property type="entry name" value="RND_mfp"/>
    <property type="match status" value="1"/>
</dbReference>
<feature type="domain" description="Multidrug resistance protein MdtA-like barrel-sandwich hybrid" evidence="3">
    <location>
        <begin position="55"/>
        <end position="206"/>
    </location>
</feature>
<name>A0A3M0A5Y1_9GAMM</name>
<gene>
    <name evidence="5" type="ORF">DFR27_1373</name>
</gene>
<organism evidence="5 6">
    <name type="scientific">Umboniibacter marinipuniceus</name>
    <dbReference type="NCBI Taxonomy" id="569599"/>
    <lineage>
        <taxon>Bacteria</taxon>
        <taxon>Pseudomonadati</taxon>
        <taxon>Pseudomonadota</taxon>
        <taxon>Gammaproteobacteria</taxon>
        <taxon>Cellvibrionales</taxon>
        <taxon>Cellvibrionaceae</taxon>
        <taxon>Umboniibacter</taxon>
    </lineage>
</organism>
<dbReference type="SUPFAM" id="SSF111369">
    <property type="entry name" value="HlyD-like secretion proteins"/>
    <property type="match status" value="1"/>
</dbReference>
<evidence type="ECO:0000313" key="5">
    <source>
        <dbReference type="EMBL" id="RMA80017.1"/>
    </source>
</evidence>
<dbReference type="Gene3D" id="1.10.287.470">
    <property type="entry name" value="Helix hairpin bin"/>
    <property type="match status" value="1"/>
</dbReference>
<dbReference type="EMBL" id="REFJ01000003">
    <property type="protein sequence ID" value="RMA80017.1"/>
    <property type="molecule type" value="Genomic_DNA"/>
</dbReference>
<dbReference type="GO" id="GO:1990281">
    <property type="term" value="C:efflux pump complex"/>
    <property type="evidence" value="ECO:0007669"/>
    <property type="project" value="TreeGrafter"/>
</dbReference>
<comment type="caution">
    <text evidence="5">The sequence shown here is derived from an EMBL/GenBank/DDBJ whole genome shotgun (WGS) entry which is preliminary data.</text>
</comment>
<dbReference type="PANTHER" id="PTHR30469:SF33">
    <property type="entry name" value="SLR1207 PROTEIN"/>
    <property type="match status" value="1"/>
</dbReference>
<evidence type="ECO:0000259" key="3">
    <source>
        <dbReference type="Pfam" id="PF25917"/>
    </source>
</evidence>
<dbReference type="Proteomes" id="UP000267187">
    <property type="component" value="Unassembled WGS sequence"/>
</dbReference>
<keyword evidence="6" id="KW-1185">Reference proteome</keyword>
<dbReference type="Gene3D" id="2.40.420.20">
    <property type="match status" value="1"/>
</dbReference>
<feature type="coiled-coil region" evidence="2">
    <location>
        <begin position="96"/>
        <end position="123"/>
    </location>
</feature>
<feature type="domain" description="YknX-like C-terminal permuted SH3-like" evidence="4">
    <location>
        <begin position="310"/>
        <end position="367"/>
    </location>
</feature>
<dbReference type="Pfam" id="PF25917">
    <property type="entry name" value="BSH_RND"/>
    <property type="match status" value="1"/>
</dbReference>
<keyword evidence="2" id="KW-0175">Coiled coil</keyword>
<dbReference type="PANTHER" id="PTHR30469">
    <property type="entry name" value="MULTIDRUG RESISTANCE PROTEIN MDTA"/>
    <property type="match status" value="1"/>
</dbReference>
<dbReference type="GO" id="GO:0015562">
    <property type="term" value="F:efflux transmembrane transporter activity"/>
    <property type="evidence" value="ECO:0007669"/>
    <property type="project" value="TreeGrafter"/>
</dbReference>
<dbReference type="Pfam" id="PF25989">
    <property type="entry name" value="YknX_C"/>
    <property type="match status" value="1"/>
</dbReference>
<dbReference type="Gene3D" id="2.40.50.100">
    <property type="match status" value="1"/>
</dbReference>
<dbReference type="InterPro" id="IPR006143">
    <property type="entry name" value="RND_pump_MFP"/>
</dbReference>